<gene>
    <name evidence="2" type="ORF">C480_13956</name>
</gene>
<accession>M0B260</accession>
<dbReference type="OrthoDB" id="224281at2157"/>
<feature type="compositionally biased region" description="Acidic residues" evidence="1">
    <location>
        <begin position="136"/>
        <end position="147"/>
    </location>
</feature>
<evidence type="ECO:0000313" key="3">
    <source>
        <dbReference type="Proteomes" id="UP000011591"/>
    </source>
</evidence>
<dbReference type="PATRIC" id="fig|1227491.4.peg.2865"/>
<reference evidence="2 3" key="1">
    <citation type="journal article" date="2014" name="PLoS Genet.">
        <title>Phylogenetically driven sequencing of extremely halophilic archaea reveals strategies for static and dynamic osmo-response.</title>
        <authorList>
            <person name="Becker E.A."/>
            <person name="Seitzer P.M."/>
            <person name="Tritt A."/>
            <person name="Larsen D."/>
            <person name="Krusor M."/>
            <person name="Yao A.I."/>
            <person name="Wu D."/>
            <person name="Madern D."/>
            <person name="Eisen J.A."/>
            <person name="Darling A.E."/>
            <person name="Facciotti M.T."/>
        </authorList>
    </citation>
    <scope>NUCLEOTIDE SEQUENCE [LARGE SCALE GENOMIC DNA]</scope>
    <source>
        <strain evidence="2 3">DSM 13077</strain>
    </source>
</reference>
<keyword evidence="3" id="KW-1185">Reference proteome</keyword>
<protein>
    <recommendedName>
        <fullName evidence="4">SnoaL-like domain-containing protein</fullName>
    </recommendedName>
</protein>
<dbReference type="AlphaFoldDB" id="M0B260"/>
<name>M0B260_9EURY</name>
<dbReference type="Proteomes" id="UP000011591">
    <property type="component" value="Unassembled WGS sequence"/>
</dbReference>
<dbReference type="InterPro" id="IPR032710">
    <property type="entry name" value="NTF2-like_dom_sf"/>
</dbReference>
<dbReference type="SUPFAM" id="SSF54427">
    <property type="entry name" value="NTF2-like"/>
    <property type="match status" value="1"/>
</dbReference>
<comment type="caution">
    <text evidence="2">The sequence shown here is derived from an EMBL/GenBank/DDBJ whole genome shotgun (WGS) entry which is preliminary data.</text>
</comment>
<organism evidence="2 3">
    <name type="scientific">Natrialba aegyptia DSM 13077</name>
    <dbReference type="NCBI Taxonomy" id="1227491"/>
    <lineage>
        <taxon>Archaea</taxon>
        <taxon>Methanobacteriati</taxon>
        <taxon>Methanobacteriota</taxon>
        <taxon>Stenosarchaea group</taxon>
        <taxon>Halobacteria</taxon>
        <taxon>Halobacteriales</taxon>
        <taxon>Natrialbaceae</taxon>
        <taxon>Natrialba</taxon>
    </lineage>
</organism>
<dbReference type="EMBL" id="AOIP01000031">
    <property type="protein sequence ID" value="ELZ04622.1"/>
    <property type="molecule type" value="Genomic_DNA"/>
</dbReference>
<dbReference type="Gene3D" id="3.10.450.50">
    <property type="match status" value="1"/>
</dbReference>
<feature type="compositionally biased region" description="Basic and acidic residues" evidence="1">
    <location>
        <begin position="124"/>
        <end position="135"/>
    </location>
</feature>
<evidence type="ECO:0008006" key="4">
    <source>
        <dbReference type="Google" id="ProtNLM"/>
    </source>
</evidence>
<sequence>MTASAEATIRDYYDALRDGDPLVPYFRRSDSTVKFAISEALFGHDDIGAALREQTETTAEWTIESSHLVVTERDSCATFADEVAMAWTDTETGKRRQFETRWSGTLIVNSATGDTEADGAPTGTEREAASERETDAEAETETETETETTDRGWEFVSMHVSTADEV</sequence>
<feature type="region of interest" description="Disordered" evidence="1">
    <location>
        <begin position="108"/>
        <end position="166"/>
    </location>
</feature>
<evidence type="ECO:0000256" key="1">
    <source>
        <dbReference type="SAM" id="MobiDB-lite"/>
    </source>
</evidence>
<proteinExistence type="predicted"/>
<dbReference type="RefSeq" id="WP_006666222.1">
    <property type="nucleotide sequence ID" value="NZ_AOIP01000031.1"/>
</dbReference>
<evidence type="ECO:0000313" key="2">
    <source>
        <dbReference type="EMBL" id="ELZ04622.1"/>
    </source>
</evidence>